<comment type="caution">
    <text evidence="2">The sequence shown here is derived from an EMBL/GenBank/DDBJ whole genome shotgun (WGS) entry which is preliminary data.</text>
</comment>
<proteinExistence type="predicted"/>
<reference evidence="2" key="1">
    <citation type="submission" date="2022-08" db="EMBL/GenBank/DDBJ databases">
        <authorList>
            <person name="Gutierrez-Valencia J."/>
        </authorList>
    </citation>
    <scope>NUCLEOTIDE SEQUENCE</scope>
</reference>
<evidence type="ECO:0000313" key="3">
    <source>
        <dbReference type="Proteomes" id="UP001154282"/>
    </source>
</evidence>
<organism evidence="2 3">
    <name type="scientific">Linum tenue</name>
    <dbReference type="NCBI Taxonomy" id="586396"/>
    <lineage>
        <taxon>Eukaryota</taxon>
        <taxon>Viridiplantae</taxon>
        <taxon>Streptophyta</taxon>
        <taxon>Embryophyta</taxon>
        <taxon>Tracheophyta</taxon>
        <taxon>Spermatophyta</taxon>
        <taxon>Magnoliopsida</taxon>
        <taxon>eudicotyledons</taxon>
        <taxon>Gunneridae</taxon>
        <taxon>Pentapetalae</taxon>
        <taxon>rosids</taxon>
        <taxon>fabids</taxon>
        <taxon>Malpighiales</taxon>
        <taxon>Linaceae</taxon>
        <taxon>Linum</taxon>
    </lineage>
</organism>
<dbReference type="EMBL" id="CAMGYJ010000007">
    <property type="protein sequence ID" value="CAI0444925.1"/>
    <property type="molecule type" value="Genomic_DNA"/>
</dbReference>
<dbReference type="AlphaFoldDB" id="A0AAV0MET8"/>
<protein>
    <submittedName>
        <fullName evidence="2">Uncharacterized protein</fullName>
    </submittedName>
</protein>
<evidence type="ECO:0000256" key="1">
    <source>
        <dbReference type="SAM" id="MobiDB-lite"/>
    </source>
</evidence>
<name>A0AAV0MET8_9ROSI</name>
<feature type="region of interest" description="Disordered" evidence="1">
    <location>
        <begin position="1"/>
        <end position="23"/>
    </location>
</feature>
<evidence type="ECO:0000313" key="2">
    <source>
        <dbReference type="EMBL" id="CAI0444925.1"/>
    </source>
</evidence>
<dbReference type="Proteomes" id="UP001154282">
    <property type="component" value="Unassembled WGS sequence"/>
</dbReference>
<keyword evidence="3" id="KW-1185">Reference proteome</keyword>
<accession>A0AAV0MET8</accession>
<sequence>RQQLHDRSRHACPGLRLSGPRRRDWSSRRVTPAIDHRHLLPRDDLVMLDFRLDIPLTSPRRKFLVGVVVPIRAYNEDPASSLPCRFSLSIVVGIKLSQHRLLLRFIITHAESELLP</sequence>
<feature type="non-terminal residue" evidence="2">
    <location>
        <position position="1"/>
    </location>
</feature>
<gene>
    <name evidence="2" type="ORF">LITE_LOCUS28319</name>
</gene>